<dbReference type="InterPro" id="IPR049912">
    <property type="entry name" value="CRESS_DNA_REP"/>
</dbReference>
<dbReference type="GO" id="GO:0016787">
    <property type="term" value="F:hydrolase activity"/>
    <property type="evidence" value="ECO:0007669"/>
    <property type="project" value="UniProtKB-KW"/>
</dbReference>
<dbReference type="Proteomes" id="UP001262384">
    <property type="component" value="Segment"/>
</dbReference>
<evidence type="ECO:0000313" key="18">
    <source>
        <dbReference type="Proteomes" id="UP001262384"/>
    </source>
</evidence>
<dbReference type="GO" id="GO:0016779">
    <property type="term" value="F:nucleotidyltransferase activity"/>
    <property type="evidence" value="ECO:0007669"/>
    <property type="project" value="UniProtKB-KW"/>
</dbReference>
<gene>
    <name evidence="17" type="primary">Rep</name>
</gene>
<evidence type="ECO:0000256" key="4">
    <source>
        <dbReference type="ARBA" id="ARBA00022679"/>
    </source>
</evidence>
<dbReference type="GO" id="GO:0046872">
    <property type="term" value="F:metal ion binding"/>
    <property type="evidence" value="ECO:0007669"/>
    <property type="project" value="UniProtKB-KW"/>
</dbReference>
<dbReference type="GO" id="GO:0003677">
    <property type="term" value="F:DNA binding"/>
    <property type="evidence" value="ECO:0007669"/>
    <property type="project" value="UniProtKB-KW"/>
</dbReference>
<name>A0A8A3BDF9_9VIRU</name>
<feature type="domain" description="CRESS-DNA virus Rep endonuclease" evidence="16">
    <location>
        <begin position="6"/>
        <end position="104"/>
    </location>
</feature>
<dbReference type="GO" id="GO:0000166">
    <property type="term" value="F:nucleotide binding"/>
    <property type="evidence" value="ECO:0007669"/>
    <property type="project" value="UniProtKB-KW"/>
</dbReference>
<evidence type="ECO:0000256" key="2">
    <source>
        <dbReference type="ARBA" id="ARBA00004147"/>
    </source>
</evidence>
<evidence type="ECO:0000313" key="17">
    <source>
        <dbReference type="EMBL" id="QSX73076.1"/>
    </source>
</evidence>
<protein>
    <submittedName>
        <fullName evidence="17">Replication-associated protein</fullName>
    </submittedName>
</protein>
<keyword evidence="13" id="KW-0067">ATP-binding</keyword>
<evidence type="ECO:0000256" key="12">
    <source>
        <dbReference type="ARBA" id="ARBA00022806"/>
    </source>
</evidence>
<dbReference type="Pfam" id="PF02407">
    <property type="entry name" value="Viral_Rep"/>
    <property type="match status" value="1"/>
</dbReference>
<dbReference type="EMBL" id="MW562321">
    <property type="protein sequence ID" value="QSX73076.1"/>
    <property type="molecule type" value="Genomic_DNA"/>
</dbReference>
<organism evidence="17 18">
    <name type="scientific">Delphin virus 1</name>
    <dbReference type="NCBI Taxonomy" id="2817834"/>
    <lineage>
        <taxon>Viruses</taxon>
        <taxon>Monodnaviria</taxon>
        <taxon>Shotokuvirae</taxon>
        <taxon>Cressdnaviricota</taxon>
        <taxon>Arfiviricetes</taxon>
        <taxon>Mulpavirales</taxon>
        <taxon>Anicreviridae</taxon>
        <taxon>Baranavirus</taxon>
        <taxon>Baranavirus uduis</taxon>
    </lineage>
</organism>
<keyword evidence="5" id="KW-0548">Nucleotidyltransferase</keyword>
<keyword evidence="12" id="KW-0347">Helicase</keyword>
<keyword evidence="3" id="KW-1048">Host nucleus</keyword>
<keyword evidence="14" id="KW-0190">Covalent protein-DNA linkage</keyword>
<evidence type="ECO:0000256" key="13">
    <source>
        <dbReference type="ARBA" id="ARBA00022840"/>
    </source>
</evidence>
<accession>A0A8A3BDF9</accession>
<reference evidence="17" key="1">
    <citation type="submission" date="2021-02" db="EMBL/GenBank/DDBJ databases">
        <title>Identification of a novel Cressdnaviruses and a polyomavirus in two species of Delphinidae.</title>
        <authorList>
            <person name="Smith K."/>
            <person name="Fielding R."/>
            <person name="Schiavone K."/>
            <person name="Hall K."/>
            <person name="Kraberger S."/>
            <person name="Varsani A."/>
        </authorList>
    </citation>
    <scope>NUCLEOTIDE SEQUENCE</scope>
    <source>
        <strain evidence="17">3_2016_1939</strain>
    </source>
</reference>
<comment type="cofactor">
    <cofactor evidence="1">
        <name>Mg(2+)</name>
        <dbReference type="ChEBI" id="CHEBI:18420"/>
    </cofactor>
</comment>
<keyword evidence="15" id="KW-0238">DNA-binding</keyword>
<evidence type="ECO:0000256" key="3">
    <source>
        <dbReference type="ARBA" id="ARBA00022562"/>
    </source>
</evidence>
<keyword evidence="18" id="KW-1185">Reference proteome</keyword>
<keyword evidence="9" id="KW-0547">Nucleotide-binding</keyword>
<keyword evidence="7" id="KW-0540">Nuclease</keyword>
<keyword evidence="6" id="KW-0235">DNA replication</keyword>
<dbReference type="PROSITE" id="PS52020">
    <property type="entry name" value="CRESS_DNA_REP"/>
    <property type="match status" value="1"/>
</dbReference>
<evidence type="ECO:0000256" key="10">
    <source>
        <dbReference type="ARBA" id="ARBA00022759"/>
    </source>
</evidence>
<evidence type="ECO:0000256" key="15">
    <source>
        <dbReference type="ARBA" id="ARBA00023125"/>
    </source>
</evidence>
<comment type="subcellular location">
    <subcellularLocation>
        <location evidence="2">Host nucleus</location>
    </subcellularLocation>
</comment>
<sequence>MAKKQDTLKRMWIFTLNNYSEENVKHIKQYFNDDRCTYAIVGKEIGESGTPHLQGYVHLKKAVRFTALKKVLPKAHWEAARGSDTDNQKYCSKDGDVILEIGTPAARRKGGILKLVPNMVEKFINNPKYRPTKDEREVMAVYGTKIKEMATDEREQMDNEESLEVYKTTAWRTWQEELLQELQETPDNRKVIVYVDEKGNNGKSYLSKYLALTGAATFNTTKMTDVAYTLNGNKIVIFDLARHSQDQINWGAIEAVKNGLIFSGKYKSKTKVFKAPHVIVMMNTWPDESRLSSDRWDIRDLGARNDVDFI</sequence>
<evidence type="ECO:0000256" key="6">
    <source>
        <dbReference type="ARBA" id="ARBA00022705"/>
    </source>
</evidence>
<evidence type="ECO:0000256" key="11">
    <source>
        <dbReference type="ARBA" id="ARBA00022801"/>
    </source>
</evidence>
<evidence type="ECO:0000256" key="7">
    <source>
        <dbReference type="ARBA" id="ARBA00022722"/>
    </source>
</evidence>
<keyword evidence="4" id="KW-0808">Transferase</keyword>
<proteinExistence type="predicted"/>
<dbReference type="GO" id="GO:0006260">
    <property type="term" value="P:DNA replication"/>
    <property type="evidence" value="ECO:0007669"/>
    <property type="project" value="UniProtKB-KW"/>
</dbReference>
<evidence type="ECO:0000256" key="14">
    <source>
        <dbReference type="ARBA" id="ARBA00023124"/>
    </source>
</evidence>
<keyword evidence="11" id="KW-0378">Hydrolase</keyword>
<evidence type="ECO:0000256" key="1">
    <source>
        <dbReference type="ARBA" id="ARBA00001946"/>
    </source>
</evidence>
<evidence type="ECO:0000256" key="9">
    <source>
        <dbReference type="ARBA" id="ARBA00022741"/>
    </source>
</evidence>
<keyword evidence="8" id="KW-0479">Metal-binding</keyword>
<evidence type="ECO:0000259" key="16">
    <source>
        <dbReference type="PROSITE" id="PS52020"/>
    </source>
</evidence>
<evidence type="ECO:0000256" key="8">
    <source>
        <dbReference type="ARBA" id="ARBA00022723"/>
    </source>
</evidence>
<dbReference type="GO" id="GO:0004519">
    <property type="term" value="F:endonuclease activity"/>
    <property type="evidence" value="ECO:0007669"/>
    <property type="project" value="UniProtKB-KW"/>
</dbReference>
<evidence type="ECO:0000256" key="5">
    <source>
        <dbReference type="ARBA" id="ARBA00022695"/>
    </source>
</evidence>
<dbReference type="Gene3D" id="3.40.1310.20">
    <property type="match status" value="1"/>
</dbReference>
<dbReference type="GO" id="GO:0042025">
    <property type="term" value="C:host cell nucleus"/>
    <property type="evidence" value="ECO:0007669"/>
    <property type="project" value="UniProtKB-SubCell"/>
</dbReference>
<keyword evidence="10" id="KW-0255">Endonuclease</keyword>